<accession>A0A024UIP3</accession>
<proteinExistence type="predicted"/>
<reference evidence="2" key="1">
    <citation type="submission" date="2013-12" db="EMBL/GenBank/DDBJ databases">
        <title>The Genome Sequence of Aphanomyces invadans NJM9701.</title>
        <authorList>
            <consortium name="The Broad Institute Genomics Platform"/>
            <person name="Russ C."/>
            <person name="Tyler B."/>
            <person name="van West P."/>
            <person name="Dieguez-Uribeondo J."/>
            <person name="Young S.K."/>
            <person name="Zeng Q."/>
            <person name="Gargeya S."/>
            <person name="Fitzgerald M."/>
            <person name="Abouelleil A."/>
            <person name="Alvarado L."/>
            <person name="Chapman S.B."/>
            <person name="Gainer-Dewar J."/>
            <person name="Goldberg J."/>
            <person name="Griggs A."/>
            <person name="Gujja S."/>
            <person name="Hansen M."/>
            <person name="Howarth C."/>
            <person name="Imamovic A."/>
            <person name="Ireland A."/>
            <person name="Larimer J."/>
            <person name="McCowan C."/>
            <person name="Murphy C."/>
            <person name="Pearson M."/>
            <person name="Poon T.W."/>
            <person name="Priest M."/>
            <person name="Roberts A."/>
            <person name="Saif S."/>
            <person name="Shea T."/>
            <person name="Sykes S."/>
            <person name="Wortman J."/>
            <person name="Nusbaum C."/>
            <person name="Birren B."/>
        </authorList>
    </citation>
    <scope>NUCLEOTIDE SEQUENCE [LARGE SCALE GENOMIC DNA]</scope>
    <source>
        <strain evidence="2">NJM9701</strain>
    </source>
</reference>
<evidence type="ECO:0000313" key="2">
    <source>
        <dbReference type="EMBL" id="ETW06169.1"/>
    </source>
</evidence>
<dbReference type="VEuPathDB" id="FungiDB:H310_03749"/>
<feature type="compositionally biased region" description="Basic and acidic residues" evidence="1">
    <location>
        <begin position="1254"/>
        <end position="1265"/>
    </location>
</feature>
<gene>
    <name evidence="2" type="ORF">H310_03749</name>
</gene>
<dbReference type="OrthoDB" id="78023at2759"/>
<name>A0A024UIP3_9STRA</name>
<feature type="region of interest" description="Disordered" evidence="1">
    <location>
        <begin position="1246"/>
        <end position="1265"/>
    </location>
</feature>
<feature type="compositionally biased region" description="Acidic residues" evidence="1">
    <location>
        <begin position="1204"/>
        <end position="1233"/>
    </location>
</feature>
<feature type="region of interest" description="Disordered" evidence="1">
    <location>
        <begin position="1204"/>
        <end position="1235"/>
    </location>
</feature>
<dbReference type="EMBL" id="KI913956">
    <property type="protein sequence ID" value="ETW06169.1"/>
    <property type="molecule type" value="Genomic_DNA"/>
</dbReference>
<sequence>MPPPHDLQAESLRHGSVRYVLEVAPSMLRESDVISDILIERIRSQEDSEEAVNAILRLMSLHLQSNAHITEQLVELLFTSDYRLCIINHLPKLTYQSHECTAMVLDAYRDLLESDSTLVVPILGSLADMPLTPDQQNAVVTMTQTLMLSIDEVDIPVVVRGMLAMITSSNGDTLIGSIREQCLDLNTHTLLLVVEVMGPFLRQGSPSLKYILRAMRNADKLTPIDGIWLVLLHAQDPITAWHALTRLGRKCTQTWLESTADLAIPASLVHPFIQFCLLVVHSGFAKPTLASLRPYLVVSGVRTVAYVMAHTPPGSSVQHEALATLLTLTTQSHKFTSSTKQQELRWHVPRAAAICIADAVACLPPASGHVILDTIYILSAANDVAFLHVVDTLCFTLVQLVARDPSALYALVLLTIQKHILGHHTTFQITAMLLASHLSYANQLEPLDARAITAWMHRLFHTAPLQMVSFICAYLSVQQDNREADEAIGPLHKRSSGLALLVPALFRRGIVSGTPLTKMSTFSAQSFRVDVTRFVATHVSDSGDVKVEALHALLDMVHCVVVHAMREAETDADKLMSLEKFLPPDVSIDSRDGGARPTSPEDDVGTRQCLLMVAIGVCNGLHPHVTLSPHADDRNTPLFTKLQTQFLVAYALATALDMTSTLVVLSHQAVLDLTHVVPYPAIHVLHLMLQHRPAHTAMASPHSTHKPSVHNDNDDHHHWQLYGTYTNLHDHVDMYLPHLPHWMALVLTYGHHEHQPTHAETLVQLYTILRQLLLDFPEHTDAILAALSSRIDASARSTVFEWLHEQATEQLQDAQAIVVVLDLQVAVAGPSTALRHETARLAHSVAKHVFPDAALDLATWKPHISRPIAATTALHPTPVSLDLPPSTNSLASSTYYIHHAVVTAYALHPTPTVFLKEILDALCDMIETPDRCHPTYRSLTRHTFRLLLTTHWQCLLHHVPSHVLIRIGEHGDDASVHEKNPFAHVVMGFSLVADSFAAVPKAIQANVDVALAPKTIGLMLKACQVVCEQMVKGVDRCLKWRQTTALDNPNGDVRHMSPVLLQMDLALAEMEKYVVTVQHLALHQWKAAAKPDKSKLQKLVDHPSKKSTTPALPAGQVKFIPQVLRWIQRTQLSLAKTQYVTDAFRLEHIDGSCGCGRRQQYSIPVGSDLDLADMVVWPRGGYDWESGRDRGAMSDRWRHMTTYEYDEEEKEEVEEHDGQDDNGQDDDANDYGDLDGFFASVTRKTTVQALQTPQKEKRTSDLHDNDAFGFPSIVVDFKATKRRTTKPSVDP</sequence>
<dbReference type="eggNOG" id="ENOG502S06R">
    <property type="taxonomic scope" value="Eukaryota"/>
</dbReference>
<dbReference type="RefSeq" id="XP_008865946.1">
    <property type="nucleotide sequence ID" value="XM_008867724.1"/>
</dbReference>
<dbReference type="GeneID" id="20080799"/>
<evidence type="ECO:0000256" key="1">
    <source>
        <dbReference type="SAM" id="MobiDB-lite"/>
    </source>
</evidence>
<protein>
    <submittedName>
        <fullName evidence="2">Uncharacterized protein</fullName>
    </submittedName>
</protein>
<organism evidence="2">
    <name type="scientific">Aphanomyces invadans</name>
    <dbReference type="NCBI Taxonomy" id="157072"/>
    <lineage>
        <taxon>Eukaryota</taxon>
        <taxon>Sar</taxon>
        <taxon>Stramenopiles</taxon>
        <taxon>Oomycota</taxon>
        <taxon>Saprolegniomycetes</taxon>
        <taxon>Saprolegniales</taxon>
        <taxon>Verrucalvaceae</taxon>
        <taxon>Aphanomyces</taxon>
    </lineage>
</organism>